<dbReference type="PANTHER" id="PTHR47998:SF81">
    <property type="entry name" value="MYB TRANSCRIPTION FACTOR"/>
    <property type="match status" value="1"/>
</dbReference>
<organism evidence="6 7">
    <name type="scientific">Thlaspi arvense</name>
    <name type="common">Field penny-cress</name>
    <dbReference type="NCBI Taxonomy" id="13288"/>
    <lineage>
        <taxon>Eukaryota</taxon>
        <taxon>Viridiplantae</taxon>
        <taxon>Streptophyta</taxon>
        <taxon>Embryophyta</taxon>
        <taxon>Tracheophyta</taxon>
        <taxon>Spermatophyta</taxon>
        <taxon>Magnoliopsida</taxon>
        <taxon>eudicotyledons</taxon>
        <taxon>Gunneridae</taxon>
        <taxon>Pentapetalae</taxon>
        <taxon>rosids</taxon>
        <taxon>malvids</taxon>
        <taxon>Brassicales</taxon>
        <taxon>Brassicaceae</taxon>
        <taxon>Thlaspideae</taxon>
        <taxon>Thlaspi</taxon>
    </lineage>
</organism>
<keyword evidence="3" id="KW-0539">Nucleus</keyword>
<dbReference type="Gene3D" id="1.10.10.60">
    <property type="entry name" value="Homeodomain-like"/>
    <property type="match status" value="1"/>
</dbReference>
<dbReference type="PROSITE" id="PS50090">
    <property type="entry name" value="MYB_LIKE"/>
    <property type="match status" value="1"/>
</dbReference>
<dbReference type="InterPro" id="IPR001005">
    <property type="entry name" value="SANT/Myb"/>
</dbReference>
<proteinExistence type="predicted"/>
<sequence length="300" mass="33386">MAWSLIAGRLPGRTANDIKNYWNTHMRKKLETESKNPAIAICQEAMETKIIRPQPWRFTKNLKWLKPYKNTTLGTKQIAYDNLAKQPQMREDGVSGWQKVLPKGEPNGAATWCKGLGWPETVQMGENGTSEESQIWLSEIFSGSMDSGCDNTFSQEEEAKTPHLRASEVSIWHKILTEVEASGFATGCRGEMVQVGEDSNFQESQGCLNEILSDSVESDCRDICTQEWQAKPPEPRADEVSRWVKVEANGAAPRCKAKISRPSHPPPRVEGVSGWHKVLAEVEANGAALWCKGLGQSETV</sequence>
<dbReference type="GO" id="GO:0000976">
    <property type="term" value="F:transcription cis-regulatory region binding"/>
    <property type="evidence" value="ECO:0007669"/>
    <property type="project" value="TreeGrafter"/>
</dbReference>
<dbReference type="InterPro" id="IPR009057">
    <property type="entry name" value="Homeodomain-like_sf"/>
</dbReference>
<comment type="caution">
    <text evidence="6">The sequence shown here is derived from an EMBL/GenBank/DDBJ whole genome shotgun (WGS) entry which is preliminary data.</text>
</comment>
<evidence type="ECO:0000256" key="2">
    <source>
        <dbReference type="ARBA" id="ARBA00023125"/>
    </source>
</evidence>
<evidence type="ECO:0000313" key="6">
    <source>
        <dbReference type="EMBL" id="CAH2051079.1"/>
    </source>
</evidence>
<accession>A0AAU9RUR4</accession>
<feature type="domain" description="Myb-like" evidence="4">
    <location>
        <begin position="1"/>
        <end position="26"/>
    </location>
</feature>
<name>A0AAU9RUR4_THLAR</name>
<keyword evidence="2" id="KW-0238">DNA-binding</keyword>
<gene>
    <name evidence="6" type="ORF">TAV2_LOCUS8726</name>
</gene>
<evidence type="ECO:0000259" key="5">
    <source>
        <dbReference type="PROSITE" id="PS51294"/>
    </source>
</evidence>
<dbReference type="CDD" id="cd00167">
    <property type="entry name" value="SANT"/>
    <property type="match status" value="1"/>
</dbReference>
<comment type="subcellular location">
    <subcellularLocation>
        <location evidence="1">Nucleus</location>
    </subcellularLocation>
</comment>
<evidence type="ECO:0000313" key="7">
    <source>
        <dbReference type="Proteomes" id="UP000836841"/>
    </source>
</evidence>
<dbReference type="PANTHER" id="PTHR47998">
    <property type="entry name" value="TRANSCRIPTION FACTOR MYB51-LIKE ISOFORM X1"/>
    <property type="match status" value="1"/>
</dbReference>
<dbReference type="InterPro" id="IPR017930">
    <property type="entry name" value="Myb_dom"/>
</dbReference>
<dbReference type="SUPFAM" id="SSF46689">
    <property type="entry name" value="Homeodomain-like"/>
    <property type="match status" value="1"/>
</dbReference>
<dbReference type="GO" id="GO:0005634">
    <property type="term" value="C:nucleus"/>
    <property type="evidence" value="ECO:0007669"/>
    <property type="project" value="UniProtKB-SubCell"/>
</dbReference>
<keyword evidence="7" id="KW-1185">Reference proteome</keyword>
<dbReference type="Pfam" id="PF00249">
    <property type="entry name" value="Myb_DNA-binding"/>
    <property type="match status" value="1"/>
</dbReference>
<evidence type="ECO:0000259" key="4">
    <source>
        <dbReference type="PROSITE" id="PS50090"/>
    </source>
</evidence>
<protein>
    <submittedName>
        <fullName evidence="6">Uncharacterized protein</fullName>
    </submittedName>
</protein>
<dbReference type="GO" id="GO:0006355">
    <property type="term" value="P:regulation of DNA-templated transcription"/>
    <property type="evidence" value="ECO:0007669"/>
    <property type="project" value="TreeGrafter"/>
</dbReference>
<reference evidence="6 7" key="1">
    <citation type="submission" date="2022-03" db="EMBL/GenBank/DDBJ databases">
        <authorList>
            <person name="Nunn A."/>
            <person name="Chopra R."/>
            <person name="Nunn A."/>
            <person name="Contreras Garrido A."/>
        </authorList>
    </citation>
    <scope>NUCLEOTIDE SEQUENCE [LARGE SCALE GENOMIC DNA]</scope>
</reference>
<dbReference type="Proteomes" id="UP000836841">
    <property type="component" value="Unassembled WGS sequence"/>
</dbReference>
<dbReference type="PROSITE" id="PS51294">
    <property type="entry name" value="HTH_MYB"/>
    <property type="match status" value="1"/>
</dbReference>
<evidence type="ECO:0000256" key="3">
    <source>
        <dbReference type="ARBA" id="ARBA00023242"/>
    </source>
</evidence>
<dbReference type="AlphaFoldDB" id="A0AAU9RUR4"/>
<feature type="domain" description="HTH myb-type" evidence="5">
    <location>
        <begin position="1"/>
        <end position="30"/>
    </location>
</feature>
<dbReference type="GO" id="GO:0030154">
    <property type="term" value="P:cell differentiation"/>
    <property type="evidence" value="ECO:0007669"/>
    <property type="project" value="TreeGrafter"/>
</dbReference>
<dbReference type="InterPro" id="IPR015495">
    <property type="entry name" value="Myb_TF_plants"/>
</dbReference>
<dbReference type="EMBL" id="CAJVSB020000472">
    <property type="protein sequence ID" value="CAH2051079.1"/>
    <property type="molecule type" value="Genomic_DNA"/>
</dbReference>
<evidence type="ECO:0000256" key="1">
    <source>
        <dbReference type="ARBA" id="ARBA00004123"/>
    </source>
</evidence>